<dbReference type="Pfam" id="PF00385">
    <property type="entry name" value="Chromo"/>
    <property type="match status" value="1"/>
</dbReference>
<accession>A0A2T2NQY1</accession>
<organism evidence="6 7">
    <name type="scientific">Corynespora cassiicola Philippines</name>
    <dbReference type="NCBI Taxonomy" id="1448308"/>
    <lineage>
        <taxon>Eukaryota</taxon>
        <taxon>Fungi</taxon>
        <taxon>Dikarya</taxon>
        <taxon>Ascomycota</taxon>
        <taxon>Pezizomycotina</taxon>
        <taxon>Dothideomycetes</taxon>
        <taxon>Pleosporomycetidae</taxon>
        <taxon>Pleosporales</taxon>
        <taxon>Corynesporascaceae</taxon>
        <taxon>Corynespora</taxon>
    </lineage>
</organism>
<dbReference type="Proteomes" id="UP000240883">
    <property type="component" value="Unassembled WGS sequence"/>
</dbReference>
<feature type="region of interest" description="Disordered" evidence="3">
    <location>
        <begin position="1"/>
        <end position="27"/>
    </location>
</feature>
<evidence type="ECO:0000313" key="6">
    <source>
        <dbReference type="EMBL" id="PSN67813.1"/>
    </source>
</evidence>
<dbReference type="EMBL" id="KZ678134">
    <property type="protein sequence ID" value="PSN67813.1"/>
    <property type="molecule type" value="Genomic_DNA"/>
</dbReference>
<feature type="compositionally biased region" description="Basic and acidic residues" evidence="3">
    <location>
        <begin position="223"/>
        <end position="233"/>
    </location>
</feature>
<feature type="region of interest" description="Disordered" evidence="3">
    <location>
        <begin position="223"/>
        <end position="408"/>
    </location>
</feature>
<feature type="domain" description="C3H1-type" evidence="5">
    <location>
        <begin position="598"/>
        <end position="626"/>
    </location>
</feature>
<evidence type="ECO:0000313" key="7">
    <source>
        <dbReference type="Proteomes" id="UP000240883"/>
    </source>
</evidence>
<feature type="region of interest" description="Disordered" evidence="3">
    <location>
        <begin position="643"/>
        <end position="705"/>
    </location>
</feature>
<feature type="domain" description="Chromo" evidence="4">
    <location>
        <begin position="43"/>
        <end position="88"/>
    </location>
</feature>
<dbReference type="InterPro" id="IPR016197">
    <property type="entry name" value="Chromo-like_dom_sf"/>
</dbReference>
<evidence type="ECO:0000259" key="4">
    <source>
        <dbReference type="PROSITE" id="PS50013"/>
    </source>
</evidence>
<dbReference type="Gene3D" id="2.40.50.40">
    <property type="match status" value="1"/>
</dbReference>
<dbReference type="AlphaFoldDB" id="A0A2T2NQY1"/>
<dbReference type="InterPro" id="IPR000953">
    <property type="entry name" value="Chromo/chromo_shadow_dom"/>
</dbReference>
<dbReference type="InterPro" id="IPR000571">
    <property type="entry name" value="Znf_CCCH"/>
</dbReference>
<dbReference type="SMART" id="SM00298">
    <property type="entry name" value="CHROMO"/>
    <property type="match status" value="1"/>
</dbReference>
<evidence type="ECO:0000256" key="1">
    <source>
        <dbReference type="ARBA" id="ARBA00011353"/>
    </source>
</evidence>
<comment type="subunit">
    <text evidence="1">Component of the NuA4 histone acetyltransferase complex.</text>
</comment>
<proteinExistence type="predicted"/>
<dbReference type="OrthoDB" id="1918685at2759"/>
<feature type="region of interest" description="Disordered" evidence="3">
    <location>
        <begin position="443"/>
        <end position="490"/>
    </location>
</feature>
<protein>
    <recommendedName>
        <fullName evidence="8">Chromo domain-containing protein</fullName>
    </recommendedName>
</protein>
<evidence type="ECO:0008006" key="8">
    <source>
        <dbReference type="Google" id="ProtNLM"/>
    </source>
</evidence>
<dbReference type="InterPro" id="IPR023780">
    <property type="entry name" value="Chromo_domain"/>
</dbReference>
<keyword evidence="7" id="KW-1185">Reference proteome</keyword>
<feature type="compositionally biased region" description="Polar residues" evidence="3">
    <location>
        <begin position="278"/>
        <end position="293"/>
    </location>
</feature>
<feature type="region of interest" description="Disordered" evidence="3">
    <location>
        <begin position="134"/>
        <end position="211"/>
    </location>
</feature>
<sequence length="1059" mass="120173">MDLEGLKREYSEAEAALTQDEDTDAVSITSTVRSDEEELDKLWEFESIVAETREDNGETRYIVKWSGYPYHRCTAEPLGNFEDPVAIELWNSHKSRMGIDVFQELNDEAHALVYNLNIIEAERKKLRKAKRAKKRAKLAALNARPKNVPNKQSAVSPKKKSPVAFKRELADASREQPDEVPLTKKRERHVLVENDDETSPSIGRRESTTSITQATAQVRIHEATTDPHDDSIFYRKTQAPRKPPLEQSDFSDLDYDTNDVADSVSKAPVPTKVRRKSTTSVLRPNVGRPTSNKRPIAKKSAVKSVEGSRTKAGAGPSEPNRRTSSSTVSSHHSAPTSRRSSVHNEHPALPENDENTAIGPRNAPTRRAATSKTSQVEEGPAPSALAKRTGGIKIVNEPKQTKASWRNSEKPYGTLKFRYNAVKRSRQEGTPDADMLCFLNPPPPTTAKAQAASTKRHATRSADDGVYGRRDTSRRRVQQEAPQAPPAPKSVPNKILLTCWEWRNNSCEYTSETCRFHHEDVGKMAPTDGSIPPKLRTPPLTCWHWFRNTHGCYKTGDDCDYAHGNTGWVGRPGQVAEQVDKGLKPASQQVPQQNQFLPPNELTCYFWYHLGKCGKGKRCAYKHYDTGKVANSPLKAMPSAIQSQKRVEDESEPMTIVESSSTEEIRVGSSPFEKGQGAPMETSSDADLTRPPTMDTASASASAPTRRMNQMIEQVCNLNYAEMFQSDYDVLQPNAFLAFHPELHVKEIELLTRWLIMQHVQVYNFWFDGAWDSFKTLVLDEEGTGIIITHPDYEDFSEIPEFGKVLRKPVRLFSVGYQHGREYDAQLSTFPPVYRYDCISIFPHGGIIYITDDVFLEQPMLAYRIIELFSAKIEQCKQVQGPMDPWKMVKEGYIPWRIGVRPELMESIYEQCEQHAQEIDAGDVVQMSRYKLYCLLSETKFIEQDGNGPYELRPDDYFPILSERKAVAGEYFDALSKSQAEANHFMARYYSALIIELRRDYRHYCVVHTDPSKVDWQNSIHNIDEVMTPEGFIKLFSQPPVRNHFDFYEWCFDRKPKDG</sequence>
<reference evidence="6 7" key="1">
    <citation type="journal article" date="2018" name="Front. Microbiol.">
        <title>Genome-Wide Analysis of Corynespora cassiicola Leaf Fall Disease Putative Effectors.</title>
        <authorList>
            <person name="Lopez D."/>
            <person name="Ribeiro S."/>
            <person name="Label P."/>
            <person name="Fumanal B."/>
            <person name="Venisse J.S."/>
            <person name="Kohler A."/>
            <person name="de Oliveira R.R."/>
            <person name="Labutti K."/>
            <person name="Lipzen A."/>
            <person name="Lail K."/>
            <person name="Bauer D."/>
            <person name="Ohm R.A."/>
            <person name="Barry K.W."/>
            <person name="Spatafora J."/>
            <person name="Grigoriev I.V."/>
            <person name="Martin F.M."/>
            <person name="Pujade-Renaud V."/>
        </authorList>
    </citation>
    <scope>NUCLEOTIDE SEQUENCE [LARGE SCALE GENOMIC DNA]</scope>
    <source>
        <strain evidence="6 7">Philippines</strain>
    </source>
</reference>
<evidence type="ECO:0000256" key="2">
    <source>
        <dbReference type="PROSITE-ProRule" id="PRU00723"/>
    </source>
</evidence>
<dbReference type="GO" id="GO:0008270">
    <property type="term" value="F:zinc ion binding"/>
    <property type="evidence" value="ECO:0007669"/>
    <property type="project" value="UniProtKB-KW"/>
</dbReference>
<feature type="compositionally biased region" description="Basic and acidic residues" evidence="3">
    <location>
        <begin position="460"/>
        <end position="471"/>
    </location>
</feature>
<feature type="compositionally biased region" description="Basic and acidic residues" evidence="3">
    <location>
        <begin position="165"/>
        <end position="192"/>
    </location>
</feature>
<dbReference type="SUPFAM" id="SSF54160">
    <property type="entry name" value="Chromo domain-like"/>
    <property type="match status" value="1"/>
</dbReference>
<keyword evidence="2" id="KW-0862">Zinc</keyword>
<dbReference type="Gene3D" id="3.30.1370.210">
    <property type="match status" value="1"/>
</dbReference>
<dbReference type="STRING" id="1448308.A0A2T2NQY1"/>
<feature type="compositionally biased region" description="Acidic residues" evidence="3">
    <location>
        <begin position="249"/>
        <end position="259"/>
    </location>
</feature>
<name>A0A2T2NQY1_CORCC</name>
<evidence type="ECO:0000259" key="5">
    <source>
        <dbReference type="PROSITE" id="PS50103"/>
    </source>
</evidence>
<dbReference type="GO" id="GO:0006338">
    <property type="term" value="P:chromatin remodeling"/>
    <property type="evidence" value="ECO:0007669"/>
    <property type="project" value="UniProtKB-ARBA"/>
</dbReference>
<keyword evidence="2" id="KW-0479">Metal-binding</keyword>
<dbReference type="PROSITE" id="PS50013">
    <property type="entry name" value="CHROMO_2"/>
    <property type="match status" value="1"/>
</dbReference>
<feature type="compositionally biased region" description="Basic and acidic residues" evidence="3">
    <location>
        <begin position="1"/>
        <end position="11"/>
    </location>
</feature>
<feature type="compositionally biased region" description="Low complexity" evidence="3">
    <location>
        <begin position="323"/>
        <end position="337"/>
    </location>
</feature>
<feature type="zinc finger region" description="C3H1-type" evidence="2">
    <location>
        <begin position="598"/>
        <end position="626"/>
    </location>
</feature>
<dbReference type="PROSITE" id="PS50103">
    <property type="entry name" value="ZF_C3H1"/>
    <property type="match status" value="1"/>
</dbReference>
<gene>
    <name evidence="6" type="ORF">BS50DRAFT_349495</name>
</gene>
<evidence type="ECO:0000256" key="3">
    <source>
        <dbReference type="SAM" id="MobiDB-lite"/>
    </source>
</evidence>
<keyword evidence="2" id="KW-0863">Zinc-finger</keyword>